<keyword evidence="7" id="KW-0249">Electron transport</keyword>
<dbReference type="SUPFAM" id="SSF48695">
    <property type="entry name" value="Multiheme cytochromes"/>
    <property type="match status" value="1"/>
</dbReference>
<evidence type="ECO:0000256" key="7">
    <source>
        <dbReference type="ARBA" id="ARBA00022982"/>
    </source>
</evidence>
<dbReference type="AlphaFoldDB" id="A0A7I8ZE10"/>
<protein>
    <submittedName>
        <fullName evidence="12">TorY protein</fullName>
    </submittedName>
</protein>
<dbReference type="GO" id="GO:0009055">
    <property type="term" value="F:electron transfer activity"/>
    <property type="evidence" value="ECO:0007669"/>
    <property type="project" value="TreeGrafter"/>
</dbReference>
<evidence type="ECO:0000256" key="1">
    <source>
        <dbReference type="ARBA" id="ARBA00004377"/>
    </source>
</evidence>
<keyword evidence="2" id="KW-0813">Transport</keyword>
<dbReference type="InterPro" id="IPR005126">
    <property type="entry name" value="NapC/NirT_cyt_c_N"/>
</dbReference>
<evidence type="ECO:0000256" key="6">
    <source>
        <dbReference type="ARBA" id="ARBA00022723"/>
    </source>
</evidence>
<dbReference type="GO" id="GO:0046872">
    <property type="term" value="F:metal ion binding"/>
    <property type="evidence" value="ECO:0007669"/>
    <property type="project" value="UniProtKB-KW"/>
</dbReference>
<dbReference type="EMBL" id="LR883000">
    <property type="protein sequence ID" value="CAD6005014.1"/>
    <property type="molecule type" value="Genomic_DNA"/>
</dbReference>
<evidence type="ECO:0000256" key="9">
    <source>
        <dbReference type="ARBA" id="ARBA00023004"/>
    </source>
</evidence>
<dbReference type="Gene3D" id="1.10.3820.10">
    <property type="entry name" value="Di-heme elbow motif domain"/>
    <property type="match status" value="1"/>
</dbReference>
<keyword evidence="3" id="KW-1003">Cell membrane</keyword>
<keyword evidence="8" id="KW-1133">Transmembrane helix</keyword>
<feature type="domain" description="NapC/NirT cytochrome c N-terminal" evidence="11">
    <location>
        <begin position="5"/>
        <end position="174"/>
    </location>
</feature>
<accession>A0A7I8ZE10</accession>
<dbReference type="GO" id="GO:0005886">
    <property type="term" value="C:plasma membrane"/>
    <property type="evidence" value="ECO:0007669"/>
    <property type="project" value="UniProtKB-SubCell"/>
</dbReference>
<evidence type="ECO:0000256" key="5">
    <source>
        <dbReference type="ARBA" id="ARBA00022692"/>
    </source>
</evidence>
<dbReference type="InterPro" id="IPR051174">
    <property type="entry name" value="Cytochrome_c-type_ET"/>
</dbReference>
<dbReference type="PANTHER" id="PTHR30333">
    <property type="entry name" value="CYTOCHROME C-TYPE PROTEIN"/>
    <property type="match status" value="1"/>
</dbReference>
<dbReference type="InterPro" id="IPR038266">
    <property type="entry name" value="NapC/NirT_cytc_sf"/>
</dbReference>
<organism evidence="12">
    <name type="scientific">Escherichia coli</name>
    <dbReference type="NCBI Taxonomy" id="562"/>
    <lineage>
        <taxon>Bacteria</taxon>
        <taxon>Pseudomonadati</taxon>
        <taxon>Pseudomonadota</taxon>
        <taxon>Gammaproteobacteria</taxon>
        <taxon>Enterobacterales</taxon>
        <taxon>Enterobacteriaceae</taxon>
        <taxon>Escherichia</taxon>
    </lineage>
</organism>
<evidence type="ECO:0000256" key="8">
    <source>
        <dbReference type="ARBA" id="ARBA00022989"/>
    </source>
</evidence>
<evidence type="ECO:0000256" key="10">
    <source>
        <dbReference type="ARBA" id="ARBA00023136"/>
    </source>
</evidence>
<keyword evidence="6" id="KW-0479">Metal-binding</keyword>
<evidence type="ECO:0000256" key="3">
    <source>
        <dbReference type="ARBA" id="ARBA00022475"/>
    </source>
</evidence>
<reference evidence="12" key="1">
    <citation type="submission" date="2020-09" db="EMBL/GenBank/DDBJ databases">
        <authorList>
            <person name="Page A."/>
            <person name="Bastkowski S."/>
        </authorList>
    </citation>
    <scope>NUCLEOTIDE SEQUENCE</scope>
    <source>
        <strain evidence="12">L6_E562_ETEC</strain>
    </source>
</reference>
<keyword evidence="10" id="KW-0472">Membrane</keyword>
<evidence type="ECO:0000256" key="4">
    <source>
        <dbReference type="ARBA" id="ARBA00022617"/>
    </source>
</evidence>
<dbReference type="FunFam" id="1.10.3820.10:FF:000001">
    <property type="entry name" value="Cytochrome c-type protein"/>
    <property type="match status" value="1"/>
</dbReference>
<keyword evidence="5" id="KW-0812">Transmembrane</keyword>
<dbReference type="InterPro" id="IPR036280">
    <property type="entry name" value="Multihaem_cyt_sf"/>
</dbReference>
<evidence type="ECO:0000259" key="11">
    <source>
        <dbReference type="Pfam" id="PF03264"/>
    </source>
</evidence>
<evidence type="ECO:0000256" key="2">
    <source>
        <dbReference type="ARBA" id="ARBA00022448"/>
    </source>
</evidence>
<keyword evidence="4" id="KW-0349">Heme</keyword>
<sequence>MRGKKRSGLLFLLIAVVVGGGGLLLAQKALHKTSDTAFCLSCHSMSKPFEEYQGTVHFSNQKGIRAECADCHIPKSGMDYLFAKLKASKDIYHEFVSGKIDSDDKFETHRQEMAETVWKELKATDSATCRSCHSFDAMDIASQSESAQKMHNKAQKGGETCIDCHKGIAHFPPEIKMDDNAAHELESQTATSVTNGAHIYPFKTSRIGELATVNPGTDLTVVDASGKQPIVLLQGYQMQGSENTLYLAAGQRLALATLSEEGIKALTVNGE</sequence>
<dbReference type="PANTHER" id="PTHR30333:SF3">
    <property type="entry name" value="CYTOCHROME C-TYPE PROTEIN TORY"/>
    <property type="match status" value="1"/>
</dbReference>
<dbReference type="GO" id="GO:0009061">
    <property type="term" value="P:anaerobic respiration"/>
    <property type="evidence" value="ECO:0007669"/>
    <property type="project" value="TreeGrafter"/>
</dbReference>
<dbReference type="Pfam" id="PF03264">
    <property type="entry name" value="Cytochrom_NNT"/>
    <property type="match status" value="1"/>
</dbReference>
<gene>
    <name evidence="12" type="primary">torY</name>
    <name evidence="12" type="ORF">ETECE562_02133</name>
</gene>
<proteinExistence type="predicted"/>
<keyword evidence="9" id="KW-0408">Iron</keyword>
<comment type="subcellular location">
    <subcellularLocation>
        <location evidence="1">Cell inner membrane</location>
        <topology evidence="1">Single-pass membrane protein</topology>
    </subcellularLocation>
</comment>
<name>A0A7I8ZE10_ECOLX</name>
<evidence type="ECO:0000313" key="12">
    <source>
        <dbReference type="EMBL" id="CAD6005014.1"/>
    </source>
</evidence>